<feature type="binding site" evidence="19">
    <location>
        <begin position="7"/>
        <end position="14"/>
    </location>
    <ligand>
        <name>GTP</name>
        <dbReference type="ChEBI" id="CHEBI:37565"/>
    </ligand>
</feature>
<keyword evidence="20" id="KW-0548">Nucleotidyltransferase</keyword>
<dbReference type="Pfam" id="PF02283">
    <property type="entry name" value="CobU"/>
    <property type="match status" value="1"/>
</dbReference>
<dbReference type="EC" id="2.7.7.62" evidence="9"/>
<feature type="binding site" evidence="19">
    <location>
        <position position="62"/>
    </location>
    <ligand>
        <name>GTP</name>
        <dbReference type="ChEBI" id="CHEBI:37565"/>
    </ligand>
</feature>
<accession>A0A9D1WJG5</accession>
<evidence type="ECO:0000256" key="13">
    <source>
        <dbReference type="ARBA" id="ARBA00022777"/>
    </source>
</evidence>
<evidence type="ECO:0000256" key="6">
    <source>
        <dbReference type="ARBA" id="ARBA00005159"/>
    </source>
</evidence>
<dbReference type="GO" id="GO:0009236">
    <property type="term" value="P:cobalamin biosynthetic process"/>
    <property type="evidence" value="ECO:0007669"/>
    <property type="project" value="UniProtKB-KW"/>
</dbReference>
<comment type="caution">
    <text evidence="20">The sequence shown here is derived from an EMBL/GenBank/DDBJ whole genome shotgun (WGS) entry which is preliminary data.</text>
</comment>
<protein>
    <recommendedName>
        <fullName evidence="16">Adenosylcobinamide kinase</fullName>
        <ecNumber evidence="8">2.7.1.156</ecNumber>
        <ecNumber evidence="9">2.7.7.62</ecNumber>
    </recommendedName>
    <alternativeName>
        <fullName evidence="17">Adenosylcobinamide-phosphate guanylyltransferase</fullName>
    </alternativeName>
</protein>
<gene>
    <name evidence="20" type="ORF">IAA45_10160</name>
</gene>
<comment type="similarity">
    <text evidence="7">Belongs to the CobU/CobP family.</text>
</comment>
<evidence type="ECO:0000256" key="15">
    <source>
        <dbReference type="ARBA" id="ARBA00023134"/>
    </source>
</evidence>
<dbReference type="PIRSF" id="PIRSF006135">
    <property type="entry name" value="CobU"/>
    <property type="match status" value="1"/>
</dbReference>
<reference evidence="20" key="2">
    <citation type="submission" date="2021-04" db="EMBL/GenBank/DDBJ databases">
        <authorList>
            <person name="Gilroy R."/>
        </authorList>
    </citation>
    <scope>NUCLEOTIDE SEQUENCE</scope>
    <source>
        <strain evidence="20">ChiSjej1B19-8411</strain>
    </source>
</reference>
<dbReference type="GO" id="GO:0008820">
    <property type="term" value="F:cobinamide phosphate guanylyltransferase activity"/>
    <property type="evidence" value="ECO:0007669"/>
    <property type="project" value="UniProtKB-EC"/>
</dbReference>
<evidence type="ECO:0000313" key="20">
    <source>
        <dbReference type="EMBL" id="HIX60058.1"/>
    </source>
</evidence>
<evidence type="ECO:0000313" key="21">
    <source>
        <dbReference type="Proteomes" id="UP000886817"/>
    </source>
</evidence>
<keyword evidence="11" id="KW-0808">Transferase</keyword>
<evidence type="ECO:0000256" key="14">
    <source>
        <dbReference type="ARBA" id="ARBA00022840"/>
    </source>
</evidence>
<dbReference type="GO" id="GO:0005524">
    <property type="term" value="F:ATP binding"/>
    <property type="evidence" value="ECO:0007669"/>
    <property type="project" value="UniProtKB-KW"/>
</dbReference>
<dbReference type="SUPFAM" id="SSF52540">
    <property type="entry name" value="P-loop containing nucleoside triphosphate hydrolases"/>
    <property type="match status" value="1"/>
</dbReference>
<evidence type="ECO:0000256" key="9">
    <source>
        <dbReference type="ARBA" id="ARBA00012523"/>
    </source>
</evidence>
<comment type="pathway">
    <text evidence="6">Cofactor biosynthesis; adenosylcobalamin biosynthesis; adenosylcobalamin from cob(II)yrinate a,c-diamide: step 5/7.</text>
</comment>
<comment type="pathway">
    <text evidence="5">Cofactor biosynthesis; adenosylcobalamin biosynthesis; adenosylcobalamin from cob(II)yrinate a,c-diamide: step 6/7.</text>
</comment>
<feature type="binding site" evidence="19">
    <location>
        <position position="81"/>
    </location>
    <ligand>
        <name>GTP</name>
        <dbReference type="ChEBI" id="CHEBI:37565"/>
    </ligand>
</feature>
<evidence type="ECO:0000256" key="19">
    <source>
        <dbReference type="PIRSR" id="PIRSR006135-2"/>
    </source>
</evidence>
<evidence type="ECO:0000256" key="10">
    <source>
        <dbReference type="ARBA" id="ARBA00022573"/>
    </source>
</evidence>
<dbReference type="AlphaFoldDB" id="A0A9D1WJG5"/>
<keyword evidence="13 20" id="KW-0418">Kinase</keyword>
<dbReference type="GO" id="GO:0005525">
    <property type="term" value="F:GTP binding"/>
    <property type="evidence" value="ECO:0007669"/>
    <property type="project" value="UniProtKB-KW"/>
</dbReference>
<dbReference type="GO" id="GO:0043752">
    <property type="term" value="F:adenosylcobinamide kinase activity"/>
    <property type="evidence" value="ECO:0007669"/>
    <property type="project" value="UniProtKB-EC"/>
</dbReference>
<evidence type="ECO:0000256" key="11">
    <source>
        <dbReference type="ARBA" id="ARBA00022679"/>
    </source>
</evidence>
<dbReference type="InterPro" id="IPR003203">
    <property type="entry name" value="CobU/CobP"/>
</dbReference>
<evidence type="ECO:0000256" key="2">
    <source>
        <dbReference type="ARBA" id="ARBA00000711"/>
    </source>
</evidence>
<comment type="function">
    <text evidence="4">Catalyzes ATP-dependent phosphorylation of adenosylcobinamide and addition of GMP to adenosylcobinamide phosphate.</text>
</comment>
<feature type="binding site" evidence="19">
    <location>
        <begin position="50"/>
        <end position="53"/>
    </location>
    <ligand>
        <name>GTP</name>
        <dbReference type="ChEBI" id="CHEBI:37565"/>
    </ligand>
</feature>
<evidence type="ECO:0000256" key="18">
    <source>
        <dbReference type="PIRSR" id="PIRSR006135-1"/>
    </source>
</evidence>
<keyword evidence="12 19" id="KW-0547">Nucleotide-binding</keyword>
<name>A0A9D1WJG5_9FIRM</name>
<dbReference type="EMBL" id="DXEX01000216">
    <property type="protein sequence ID" value="HIX60058.1"/>
    <property type="molecule type" value="Genomic_DNA"/>
</dbReference>
<keyword evidence="15 19" id="KW-0342">GTP-binding</keyword>
<comment type="catalytic activity">
    <reaction evidence="3">
        <text>adenosylcob(III)inamide + GTP = adenosylcob(III)inamide phosphate + GDP + H(+)</text>
        <dbReference type="Rhea" id="RHEA:15765"/>
        <dbReference type="ChEBI" id="CHEBI:2480"/>
        <dbReference type="ChEBI" id="CHEBI:15378"/>
        <dbReference type="ChEBI" id="CHEBI:37565"/>
        <dbReference type="ChEBI" id="CHEBI:58189"/>
        <dbReference type="ChEBI" id="CHEBI:58502"/>
        <dbReference type="EC" id="2.7.1.156"/>
    </reaction>
</comment>
<dbReference type="InterPro" id="IPR027417">
    <property type="entry name" value="P-loop_NTPase"/>
</dbReference>
<dbReference type="PANTHER" id="PTHR34848:SF1">
    <property type="entry name" value="BIFUNCTIONAL ADENOSYLCOBALAMIN BIOSYNTHESIS PROTEIN COBU"/>
    <property type="match status" value="1"/>
</dbReference>
<comment type="catalytic activity">
    <reaction evidence="2">
        <text>adenosylcob(III)inamide phosphate + GTP + H(+) = adenosylcob(III)inamide-GDP + diphosphate</text>
        <dbReference type="Rhea" id="RHEA:22712"/>
        <dbReference type="ChEBI" id="CHEBI:15378"/>
        <dbReference type="ChEBI" id="CHEBI:33019"/>
        <dbReference type="ChEBI" id="CHEBI:37565"/>
        <dbReference type="ChEBI" id="CHEBI:58502"/>
        <dbReference type="ChEBI" id="CHEBI:60487"/>
        <dbReference type="EC" id="2.7.7.62"/>
    </reaction>
</comment>
<evidence type="ECO:0000256" key="4">
    <source>
        <dbReference type="ARBA" id="ARBA00003889"/>
    </source>
</evidence>
<evidence type="ECO:0000256" key="12">
    <source>
        <dbReference type="ARBA" id="ARBA00022741"/>
    </source>
</evidence>
<keyword evidence="10" id="KW-0169">Cobalamin biosynthesis</keyword>
<reference evidence="20" key="1">
    <citation type="journal article" date="2021" name="PeerJ">
        <title>Extensive microbial diversity within the chicken gut microbiome revealed by metagenomics and culture.</title>
        <authorList>
            <person name="Gilroy R."/>
            <person name="Ravi A."/>
            <person name="Getino M."/>
            <person name="Pursley I."/>
            <person name="Horton D.L."/>
            <person name="Alikhan N.F."/>
            <person name="Baker D."/>
            <person name="Gharbi K."/>
            <person name="Hall N."/>
            <person name="Watson M."/>
            <person name="Adriaenssens E.M."/>
            <person name="Foster-Nyarko E."/>
            <person name="Jarju S."/>
            <person name="Secka A."/>
            <person name="Antonio M."/>
            <person name="Oren A."/>
            <person name="Chaudhuri R.R."/>
            <person name="La Ragione R."/>
            <person name="Hildebrand F."/>
            <person name="Pallen M.J."/>
        </authorList>
    </citation>
    <scope>NUCLEOTIDE SEQUENCE</scope>
    <source>
        <strain evidence="20">ChiSjej1B19-8411</strain>
    </source>
</reference>
<dbReference type="Proteomes" id="UP000886817">
    <property type="component" value="Unassembled WGS sequence"/>
</dbReference>
<evidence type="ECO:0000256" key="1">
    <source>
        <dbReference type="ARBA" id="ARBA00000312"/>
    </source>
</evidence>
<evidence type="ECO:0000256" key="7">
    <source>
        <dbReference type="ARBA" id="ARBA00007490"/>
    </source>
</evidence>
<dbReference type="PANTHER" id="PTHR34848">
    <property type="match status" value="1"/>
</dbReference>
<organism evidence="20 21">
    <name type="scientific">Candidatus Blautia gallistercoris</name>
    <dbReference type="NCBI Taxonomy" id="2838490"/>
    <lineage>
        <taxon>Bacteria</taxon>
        <taxon>Bacillati</taxon>
        <taxon>Bacillota</taxon>
        <taxon>Clostridia</taxon>
        <taxon>Lachnospirales</taxon>
        <taxon>Lachnospiraceae</taxon>
        <taxon>Blautia</taxon>
    </lineage>
</organism>
<evidence type="ECO:0000256" key="8">
    <source>
        <dbReference type="ARBA" id="ARBA00012016"/>
    </source>
</evidence>
<dbReference type="Gene3D" id="3.40.50.300">
    <property type="entry name" value="P-loop containing nucleotide triphosphate hydrolases"/>
    <property type="match status" value="1"/>
</dbReference>
<dbReference type="EC" id="2.7.1.156" evidence="8"/>
<evidence type="ECO:0000256" key="3">
    <source>
        <dbReference type="ARBA" id="ARBA00001522"/>
    </source>
</evidence>
<evidence type="ECO:0000256" key="16">
    <source>
        <dbReference type="ARBA" id="ARBA00029570"/>
    </source>
</evidence>
<evidence type="ECO:0000256" key="17">
    <source>
        <dbReference type="ARBA" id="ARBA00030571"/>
    </source>
</evidence>
<feature type="active site" description="GMP-histidine intermediate" evidence="18">
    <location>
        <position position="49"/>
    </location>
</feature>
<proteinExistence type="inferred from homology"/>
<sequence>MLIVVTGGSGSGKSAFAEDWILSGGEGKRIYIATMEPFGTEGARRIARHRKMREGKGFETVERYTDLNGLRIPENSHVLLECMSNLVANEIFREDGAGDRVLEAVVSGVRHLQAAAGRFCIVTNDIFSDGVCYEQETVQYQKYLSQVNQELARMANEVIEVVYGVPVYQKGNALQSLKSGPELAADPERKGGER</sequence>
<comment type="catalytic activity">
    <reaction evidence="1">
        <text>adenosylcob(III)inamide + ATP = adenosylcob(III)inamide phosphate + ADP + H(+)</text>
        <dbReference type="Rhea" id="RHEA:15769"/>
        <dbReference type="ChEBI" id="CHEBI:2480"/>
        <dbReference type="ChEBI" id="CHEBI:15378"/>
        <dbReference type="ChEBI" id="CHEBI:30616"/>
        <dbReference type="ChEBI" id="CHEBI:58502"/>
        <dbReference type="ChEBI" id="CHEBI:456216"/>
        <dbReference type="EC" id="2.7.1.156"/>
    </reaction>
</comment>
<keyword evidence="14" id="KW-0067">ATP-binding</keyword>
<evidence type="ECO:0000256" key="5">
    <source>
        <dbReference type="ARBA" id="ARBA00004692"/>
    </source>
</evidence>
<dbReference type="CDD" id="cd00544">
    <property type="entry name" value="CobU"/>
    <property type="match status" value="1"/>
</dbReference>